<dbReference type="Proteomes" id="UP001054854">
    <property type="component" value="Unassembled WGS sequence"/>
</dbReference>
<reference evidence="2" key="1">
    <citation type="submission" date="2024-05" db="EMBL/GenBank/DDBJ databases">
        <title>Whole genome shotgun sequence of Streptomyces hygroscopicus NBRC 113678.</title>
        <authorList>
            <person name="Komaki H."/>
            <person name="Tamura T."/>
        </authorList>
    </citation>
    <scope>NUCLEOTIDE SEQUENCE</scope>
    <source>
        <strain evidence="2">N11-34</strain>
    </source>
</reference>
<keyword evidence="3" id="KW-1185">Reference proteome</keyword>
<feature type="compositionally biased region" description="Low complexity" evidence="1">
    <location>
        <begin position="39"/>
        <end position="51"/>
    </location>
</feature>
<accession>A0ABQ3U0H4</accession>
<name>A0ABQ3U0H4_STRHY</name>
<protein>
    <submittedName>
        <fullName evidence="2">Uncharacterized protein</fullName>
    </submittedName>
</protein>
<evidence type="ECO:0000313" key="2">
    <source>
        <dbReference type="EMBL" id="GHJ28746.1"/>
    </source>
</evidence>
<feature type="compositionally biased region" description="Gly residues" evidence="1">
    <location>
        <begin position="52"/>
        <end position="63"/>
    </location>
</feature>
<gene>
    <name evidence="2" type="ORF">TPA0910_31790</name>
</gene>
<evidence type="ECO:0000256" key="1">
    <source>
        <dbReference type="SAM" id="MobiDB-lite"/>
    </source>
</evidence>
<proteinExistence type="predicted"/>
<dbReference type="EMBL" id="BNEK01000003">
    <property type="protein sequence ID" value="GHJ28746.1"/>
    <property type="molecule type" value="Genomic_DNA"/>
</dbReference>
<evidence type="ECO:0000313" key="3">
    <source>
        <dbReference type="Proteomes" id="UP001054854"/>
    </source>
</evidence>
<comment type="caution">
    <text evidence="2">The sequence shown here is derived from an EMBL/GenBank/DDBJ whole genome shotgun (WGS) entry which is preliminary data.</text>
</comment>
<feature type="region of interest" description="Disordered" evidence="1">
    <location>
        <begin position="1"/>
        <end position="66"/>
    </location>
</feature>
<organism evidence="2 3">
    <name type="scientific">Streptomyces hygroscopicus</name>
    <dbReference type="NCBI Taxonomy" id="1912"/>
    <lineage>
        <taxon>Bacteria</taxon>
        <taxon>Bacillati</taxon>
        <taxon>Actinomycetota</taxon>
        <taxon>Actinomycetes</taxon>
        <taxon>Kitasatosporales</taxon>
        <taxon>Streptomycetaceae</taxon>
        <taxon>Streptomyces</taxon>
        <taxon>Streptomyces violaceusniger group</taxon>
    </lineage>
</organism>
<sequence length="78" mass="7322">MVRGRWRRAGPDGAGGWGVGPATTPPPGPDGGGTGRGGAVVARGGRVMMPGPDGGDGDGGGAGWDAAVRGRTAATAVA</sequence>